<name>A0ABY9SY27_BREBE</name>
<organism evidence="3 4">
    <name type="scientific">Brevibacillus brevis</name>
    <name type="common">Bacillus brevis</name>
    <dbReference type="NCBI Taxonomy" id="1393"/>
    <lineage>
        <taxon>Bacteria</taxon>
        <taxon>Bacillati</taxon>
        <taxon>Bacillota</taxon>
        <taxon>Bacilli</taxon>
        <taxon>Bacillales</taxon>
        <taxon>Paenibacillaceae</taxon>
        <taxon>Brevibacillus</taxon>
    </lineage>
</organism>
<dbReference type="InterPro" id="IPR055170">
    <property type="entry name" value="GFO_IDH_MocA-like_dom"/>
</dbReference>
<evidence type="ECO:0000313" key="4">
    <source>
        <dbReference type="Proteomes" id="UP001256827"/>
    </source>
</evidence>
<sequence length="335" mass="37064">MRFGVIGTNWITEEFIAAGREVSGFSLAAVYSRTRERAEQFAEKHGAPHVFTDVARMAESGVIDAVYIASPNSFHARQAILCMEHGLHVLCEKPMASHAQEVQAMITAARENGVLLMEAVKSTLAPNFQAIRDNLHKLGKIRKYVAANCQYSSRYDAYKNGTILNAFDPAFSNGALMDIGIYCLYPLAVLFGKPISIKAEAVLLESGVDGEGSILLKYEDKEAVVIYSKITDSYLPAEIQGETGTMVIDRINHLTRIEIRYRDGRVEDVTRPQKPKLMPYEIEEFLALAKAGALESATNSHESSLITMEIMDEARRQVGLVFPADLEGREGFPAR</sequence>
<dbReference type="EMBL" id="CP134050">
    <property type="protein sequence ID" value="WNC12736.1"/>
    <property type="molecule type" value="Genomic_DNA"/>
</dbReference>
<dbReference type="SUPFAM" id="SSF55347">
    <property type="entry name" value="Glyceraldehyde-3-phosphate dehydrogenase-like, C-terminal domain"/>
    <property type="match status" value="1"/>
</dbReference>
<feature type="domain" description="GFO/IDH/MocA-like oxidoreductase" evidence="2">
    <location>
        <begin position="137"/>
        <end position="246"/>
    </location>
</feature>
<evidence type="ECO:0000259" key="2">
    <source>
        <dbReference type="Pfam" id="PF22725"/>
    </source>
</evidence>
<dbReference type="Proteomes" id="UP001256827">
    <property type="component" value="Chromosome"/>
</dbReference>
<dbReference type="SUPFAM" id="SSF51735">
    <property type="entry name" value="NAD(P)-binding Rossmann-fold domains"/>
    <property type="match status" value="1"/>
</dbReference>
<dbReference type="Gene3D" id="3.30.360.10">
    <property type="entry name" value="Dihydrodipicolinate Reductase, domain 2"/>
    <property type="match status" value="1"/>
</dbReference>
<evidence type="ECO:0000313" key="3">
    <source>
        <dbReference type="EMBL" id="WNC12736.1"/>
    </source>
</evidence>
<dbReference type="PANTHER" id="PTHR43054:SF1">
    <property type="entry name" value="SCYLLO-INOSITOL 2-DEHYDROGENASE (NADP(+)) IOLU"/>
    <property type="match status" value="1"/>
</dbReference>
<protein>
    <submittedName>
        <fullName evidence="3">Gfo/Idh/MocA family oxidoreductase</fullName>
    </submittedName>
</protein>
<dbReference type="PANTHER" id="PTHR43054">
    <property type="match status" value="1"/>
</dbReference>
<proteinExistence type="predicted"/>
<dbReference type="InterPro" id="IPR036291">
    <property type="entry name" value="NAD(P)-bd_dom_sf"/>
</dbReference>
<dbReference type="Gene3D" id="3.40.50.720">
    <property type="entry name" value="NAD(P)-binding Rossmann-like Domain"/>
    <property type="match status" value="1"/>
</dbReference>
<dbReference type="Pfam" id="PF22725">
    <property type="entry name" value="GFO_IDH_MocA_C3"/>
    <property type="match status" value="1"/>
</dbReference>
<gene>
    <name evidence="3" type="ORF">RGB73_18615</name>
</gene>
<keyword evidence="4" id="KW-1185">Reference proteome</keyword>
<dbReference type="InterPro" id="IPR000683">
    <property type="entry name" value="Gfo/Idh/MocA-like_OxRdtase_N"/>
</dbReference>
<feature type="domain" description="Gfo/Idh/MocA-like oxidoreductase N-terminal" evidence="1">
    <location>
        <begin position="1"/>
        <end position="118"/>
    </location>
</feature>
<evidence type="ECO:0000259" key="1">
    <source>
        <dbReference type="Pfam" id="PF01408"/>
    </source>
</evidence>
<reference evidence="3 4" key="1">
    <citation type="submission" date="2023-09" db="EMBL/GenBank/DDBJ databases">
        <title>Complete Genome and Methylome dissection of Bacillus brevis NEB573 original source of BbsI restriction endonuclease.</title>
        <authorList>
            <person name="Fomenkov A."/>
            <person name="Roberts R.D."/>
        </authorList>
    </citation>
    <scope>NUCLEOTIDE SEQUENCE [LARGE SCALE GENOMIC DNA]</scope>
    <source>
        <strain evidence="3 4">NEB573</strain>
    </source>
</reference>
<dbReference type="Pfam" id="PF01408">
    <property type="entry name" value="GFO_IDH_MocA"/>
    <property type="match status" value="1"/>
</dbReference>
<accession>A0ABY9SY27</accession>
<dbReference type="RefSeq" id="WP_310764256.1">
    <property type="nucleotide sequence ID" value="NZ_CP134050.1"/>
</dbReference>